<feature type="transmembrane region" description="Helical" evidence="1">
    <location>
        <begin position="123"/>
        <end position="144"/>
    </location>
</feature>
<feature type="transmembrane region" description="Helical" evidence="1">
    <location>
        <begin position="94"/>
        <end position="111"/>
    </location>
</feature>
<accession>S9TVI3</accession>
<evidence type="ECO:0000313" key="3">
    <source>
        <dbReference type="Proteomes" id="UP000015344"/>
    </source>
</evidence>
<reference evidence="2 3" key="1">
    <citation type="submission" date="2013-05" db="EMBL/GenBank/DDBJ databases">
        <authorList>
            <person name="Strain E.A."/>
            <person name="Brown E."/>
            <person name="Allard M.W."/>
            <person name="Luo Y.L."/>
        </authorList>
    </citation>
    <scope>NUCLEOTIDE SEQUENCE [LARGE SCALE GENOMIC DNA]</scope>
    <source>
        <strain evidence="2 3">TS-15</strain>
    </source>
</reference>
<dbReference type="Proteomes" id="UP000015344">
    <property type="component" value="Unassembled WGS sequence"/>
</dbReference>
<dbReference type="AlphaFoldDB" id="S9TVI3"/>
<gene>
    <name evidence="2" type="ORF">PAALTS15_16261</name>
</gene>
<dbReference type="eggNOG" id="ENOG5032KCN">
    <property type="taxonomic scope" value="Bacteria"/>
</dbReference>
<keyword evidence="1" id="KW-0472">Membrane</keyword>
<sequence length="187" mass="21330">MKLFLNVTTYLVTAIAAILASFSIAEIYQYLSGKDDWSFLFNYIIWTPIIVIVSFIICYFLIKKITIKPILFGTIIGFWFIKVIQLVNDGGIDLYSPLMPILLVFLSHFLLKKYNSWLHISGFTLGATIGFFTFYATVLFIRLVNNSFTSYFHFGDNELMIVIVGTAIFTILGSIIGLKKCKQTQEL</sequence>
<evidence type="ECO:0000313" key="2">
    <source>
        <dbReference type="EMBL" id="EPY06286.1"/>
    </source>
</evidence>
<dbReference type="EMBL" id="ATMT01000056">
    <property type="protein sequence ID" value="EPY06286.1"/>
    <property type="molecule type" value="Genomic_DNA"/>
</dbReference>
<evidence type="ECO:0000256" key="1">
    <source>
        <dbReference type="SAM" id="Phobius"/>
    </source>
</evidence>
<comment type="caution">
    <text evidence="2">The sequence shown here is derived from an EMBL/GenBank/DDBJ whole genome shotgun (WGS) entry which is preliminary data.</text>
</comment>
<feature type="transmembrane region" description="Helical" evidence="1">
    <location>
        <begin position="7"/>
        <end position="31"/>
    </location>
</feature>
<dbReference type="RefSeq" id="WP_021260563.1">
    <property type="nucleotide sequence ID" value="NZ_ATMT01000056.1"/>
</dbReference>
<keyword evidence="1" id="KW-1133">Transmembrane helix</keyword>
<protein>
    <submittedName>
        <fullName evidence="2">Uncharacterized protein</fullName>
    </submittedName>
</protein>
<organism evidence="2 3">
    <name type="scientific">Paenibacillus alvei TS-15</name>
    <dbReference type="NCBI Taxonomy" id="1117108"/>
    <lineage>
        <taxon>Bacteria</taxon>
        <taxon>Bacillati</taxon>
        <taxon>Bacillota</taxon>
        <taxon>Bacilli</taxon>
        <taxon>Bacillales</taxon>
        <taxon>Paenibacillaceae</taxon>
        <taxon>Paenibacillus</taxon>
    </lineage>
</organism>
<feature type="transmembrane region" description="Helical" evidence="1">
    <location>
        <begin position="159"/>
        <end position="178"/>
    </location>
</feature>
<keyword evidence="1" id="KW-0812">Transmembrane</keyword>
<feature type="transmembrane region" description="Helical" evidence="1">
    <location>
        <begin position="43"/>
        <end position="62"/>
    </location>
</feature>
<proteinExistence type="predicted"/>
<name>S9TVI3_PAEAL</name>
<feature type="transmembrane region" description="Helical" evidence="1">
    <location>
        <begin position="69"/>
        <end position="88"/>
    </location>
</feature>